<keyword evidence="3" id="KW-0456">Lyase</keyword>
<proteinExistence type="predicted"/>
<comment type="caution">
    <text evidence="7">The sequence shown here is derived from an EMBL/GenBank/DDBJ whole genome shotgun (WGS) entry which is preliminary data.</text>
</comment>
<keyword evidence="8" id="KW-1185">Reference proteome</keyword>
<name>A0AAD8EI44_DIPPU</name>
<evidence type="ECO:0000259" key="5">
    <source>
        <dbReference type="Pfam" id="PF00211"/>
    </source>
</evidence>
<feature type="domain" description="Guanylate cyclase" evidence="5">
    <location>
        <begin position="139"/>
        <end position="187"/>
    </location>
</feature>
<reference evidence="7" key="2">
    <citation type="submission" date="2023-05" db="EMBL/GenBank/DDBJ databases">
        <authorList>
            <person name="Fouks B."/>
        </authorList>
    </citation>
    <scope>NUCLEOTIDE SEQUENCE</scope>
    <source>
        <strain evidence="7">Stay&amp;Tobe</strain>
        <tissue evidence="7">Testes</tissue>
    </source>
</reference>
<gene>
    <name evidence="7" type="ORF">L9F63_027797</name>
</gene>
<feature type="domain" description="Haem NO binding associated" evidence="6">
    <location>
        <begin position="18"/>
        <end position="128"/>
    </location>
</feature>
<dbReference type="Gene3D" id="6.10.250.780">
    <property type="match status" value="1"/>
</dbReference>
<evidence type="ECO:0000256" key="4">
    <source>
        <dbReference type="ARBA" id="ARBA00023293"/>
    </source>
</evidence>
<dbReference type="PANTHER" id="PTHR45655:SF5">
    <property type="entry name" value="SOLUBLE GUANYLATE CYCLASE 89DA-RELATED"/>
    <property type="match status" value="1"/>
</dbReference>
<dbReference type="GO" id="GO:0070482">
    <property type="term" value="P:response to oxygen levels"/>
    <property type="evidence" value="ECO:0007669"/>
    <property type="project" value="TreeGrafter"/>
</dbReference>
<keyword evidence="2" id="KW-0547">Nucleotide-binding</keyword>
<evidence type="ECO:0000256" key="3">
    <source>
        <dbReference type="ARBA" id="ARBA00023239"/>
    </source>
</evidence>
<dbReference type="InterPro" id="IPR011645">
    <property type="entry name" value="HNOB_dom_associated"/>
</dbReference>
<keyword evidence="4" id="KW-0141">cGMP biosynthesis</keyword>
<dbReference type="InterPro" id="IPR001054">
    <property type="entry name" value="A/G_cyclase"/>
</dbReference>
<evidence type="ECO:0000256" key="2">
    <source>
        <dbReference type="ARBA" id="ARBA00022741"/>
    </source>
</evidence>
<dbReference type="Proteomes" id="UP001233999">
    <property type="component" value="Unassembled WGS sequence"/>
</dbReference>
<evidence type="ECO:0000259" key="6">
    <source>
        <dbReference type="Pfam" id="PF07701"/>
    </source>
</evidence>
<dbReference type="SUPFAM" id="SSF55073">
    <property type="entry name" value="Nucleotide cyclase"/>
    <property type="match status" value="1"/>
</dbReference>
<dbReference type="PANTHER" id="PTHR45655">
    <property type="entry name" value="GUANYLATE CYCLASE SOLUBLE SUBUNIT BETA-2"/>
    <property type="match status" value="1"/>
</dbReference>
<sequence length="216" mass="24858">MEQNPNPNVPDLLDRRRGSQGTRSILLKGQMKYLNDIKVIVFLCSPLINNMDELPNMGLYLNDLNLHGLSREMVLAGWQHCSRLELMFERAEQRSMELERSYTLLDCWKRRGDELLYSMIPRSVADTLRNDKDSIGTCQSFDAVTIMFCELVDFSSATVQDAMDVVMSTNAVFTCFDALMDRYNVYKRITTLFWAIRTSWITRGLLALHLLVVGNV</sequence>
<evidence type="ECO:0000256" key="1">
    <source>
        <dbReference type="ARBA" id="ARBA00012202"/>
    </source>
</evidence>
<dbReference type="EC" id="4.6.1.2" evidence="1"/>
<reference evidence="7" key="1">
    <citation type="journal article" date="2023" name="IScience">
        <title>Live-bearing cockroach genome reveals convergent evolutionary mechanisms linked to viviparity in insects and beyond.</title>
        <authorList>
            <person name="Fouks B."/>
            <person name="Harrison M.C."/>
            <person name="Mikhailova A.A."/>
            <person name="Marchal E."/>
            <person name="English S."/>
            <person name="Carruthers M."/>
            <person name="Jennings E.C."/>
            <person name="Chiamaka E.L."/>
            <person name="Frigard R.A."/>
            <person name="Pippel M."/>
            <person name="Attardo G.M."/>
            <person name="Benoit J.B."/>
            <person name="Bornberg-Bauer E."/>
            <person name="Tobe S.S."/>
        </authorList>
    </citation>
    <scope>NUCLEOTIDE SEQUENCE</scope>
    <source>
        <strain evidence="7">Stay&amp;Tobe</strain>
    </source>
</reference>
<dbReference type="GO" id="GO:0004383">
    <property type="term" value="F:guanylate cyclase activity"/>
    <property type="evidence" value="ECO:0007669"/>
    <property type="project" value="UniProtKB-EC"/>
</dbReference>
<evidence type="ECO:0000313" key="8">
    <source>
        <dbReference type="Proteomes" id="UP001233999"/>
    </source>
</evidence>
<organism evidence="7 8">
    <name type="scientific">Diploptera punctata</name>
    <name type="common">Pacific beetle cockroach</name>
    <dbReference type="NCBI Taxonomy" id="6984"/>
    <lineage>
        <taxon>Eukaryota</taxon>
        <taxon>Metazoa</taxon>
        <taxon>Ecdysozoa</taxon>
        <taxon>Arthropoda</taxon>
        <taxon>Hexapoda</taxon>
        <taxon>Insecta</taxon>
        <taxon>Pterygota</taxon>
        <taxon>Neoptera</taxon>
        <taxon>Polyneoptera</taxon>
        <taxon>Dictyoptera</taxon>
        <taxon>Blattodea</taxon>
        <taxon>Blaberoidea</taxon>
        <taxon>Blaberidae</taxon>
        <taxon>Diplopterinae</taxon>
        <taxon>Diploptera</taxon>
    </lineage>
</organism>
<dbReference type="GO" id="GO:0019934">
    <property type="term" value="P:cGMP-mediated signaling"/>
    <property type="evidence" value="ECO:0007669"/>
    <property type="project" value="TreeGrafter"/>
</dbReference>
<protein>
    <recommendedName>
        <fullName evidence="1">guanylate cyclase</fullName>
        <ecNumber evidence="1">4.6.1.2</ecNumber>
    </recommendedName>
</protein>
<dbReference type="Gene3D" id="3.30.450.260">
    <property type="entry name" value="Haem NO binding associated domain"/>
    <property type="match status" value="1"/>
</dbReference>
<dbReference type="EMBL" id="JASPKZ010004147">
    <property type="protein sequence ID" value="KAJ9590996.1"/>
    <property type="molecule type" value="Genomic_DNA"/>
</dbReference>
<dbReference type="Gene3D" id="3.30.70.1230">
    <property type="entry name" value="Nucleotide cyclase"/>
    <property type="match status" value="1"/>
</dbReference>
<feature type="non-terminal residue" evidence="7">
    <location>
        <position position="216"/>
    </location>
</feature>
<dbReference type="GO" id="GO:0008074">
    <property type="term" value="C:guanylate cyclase complex, soluble"/>
    <property type="evidence" value="ECO:0007669"/>
    <property type="project" value="TreeGrafter"/>
</dbReference>
<dbReference type="Pfam" id="PF07701">
    <property type="entry name" value="HNOBA"/>
    <property type="match status" value="1"/>
</dbReference>
<dbReference type="AlphaFoldDB" id="A0AAD8EI44"/>
<evidence type="ECO:0000313" key="7">
    <source>
        <dbReference type="EMBL" id="KAJ9590996.1"/>
    </source>
</evidence>
<dbReference type="InterPro" id="IPR029787">
    <property type="entry name" value="Nucleotide_cyclase"/>
</dbReference>
<dbReference type="Pfam" id="PF00211">
    <property type="entry name" value="Guanylate_cyc"/>
    <property type="match status" value="1"/>
</dbReference>
<dbReference type="GO" id="GO:0000166">
    <property type="term" value="F:nucleotide binding"/>
    <property type="evidence" value="ECO:0007669"/>
    <property type="project" value="UniProtKB-KW"/>
</dbReference>
<dbReference type="InterPro" id="IPR042463">
    <property type="entry name" value="HNOB_dom_associated_sf"/>
</dbReference>
<accession>A0AAD8EI44</accession>